<accession>A0A5M9JJR8</accession>
<evidence type="ECO:0000256" key="1">
    <source>
        <dbReference type="SAM" id="MobiDB-lite"/>
    </source>
</evidence>
<comment type="caution">
    <text evidence="2">The sequence shown here is derived from an EMBL/GenBank/DDBJ whole genome shotgun (WGS) entry which is preliminary data.</text>
</comment>
<evidence type="ECO:0000313" key="2">
    <source>
        <dbReference type="EMBL" id="KAA8568613.1"/>
    </source>
</evidence>
<dbReference type="AlphaFoldDB" id="A0A5M9JJR8"/>
<reference evidence="2 3" key="1">
    <citation type="submission" date="2019-06" db="EMBL/GenBank/DDBJ databases">
        <title>Genome Sequence of the Brown Rot Fungal Pathogen Monilinia fructicola.</title>
        <authorList>
            <person name="De Miccolis Angelini R.M."/>
            <person name="Landi L."/>
            <person name="Abate D."/>
            <person name="Pollastro S."/>
            <person name="Romanazzi G."/>
            <person name="Faretra F."/>
        </authorList>
    </citation>
    <scope>NUCLEOTIDE SEQUENCE [LARGE SCALE GENOMIC DNA]</scope>
    <source>
        <strain evidence="2 3">Mfrc123</strain>
    </source>
</reference>
<feature type="region of interest" description="Disordered" evidence="1">
    <location>
        <begin position="1"/>
        <end position="20"/>
    </location>
</feature>
<evidence type="ECO:0000313" key="3">
    <source>
        <dbReference type="Proteomes" id="UP000322873"/>
    </source>
</evidence>
<protein>
    <submittedName>
        <fullName evidence="2">Uncharacterized protein</fullName>
    </submittedName>
</protein>
<name>A0A5M9JJR8_MONFR</name>
<proteinExistence type="predicted"/>
<organism evidence="2 3">
    <name type="scientific">Monilinia fructicola</name>
    <name type="common">Brown rot fungus</name>
    <name type="synonym">Ciboria fructicola</name>
    <dbReference type="NCBI Taxonomy" id="38448"/>
    <lineage>
        <taxon>Eukaryota</taxon>
        <taxon>Fungi</taxon>
        <taxon>Dikarya</taxon>
        <taxon>Ascomycota</taxon>
        <taxon>Pezizomycotina</taxon>
        <taxon>Leotiomycetes</taxon>
        <taxon>Helotiales</taxon>
        <taxon>Sclerotiniaceae</taxon>
        <taxon>Monilinia</taxon>
    </lineage>
</organism>
<sequence length="311" mass="34739">MADFSSSSKSPPGDINVGSPRKVASSIELGLDADLEIHIVMVAIIAHRINDMLSRYDHDFLIDRPHTQKPIKSVHPNADDREASFMEPVGTNLISFVQNWLAEVLRSGLRSPKPLLESNIVNMSEAARQIDNQKKSQPNHILSSSGLAPHRSLNLCLNHTIKTWKRGGLLRLCLFSQELSERDLRLGSDLGYKEDFTGTDHLLTCPSPSFHIPEPQNQGIENPFRFSVSINNEEFSKVTKDNTVPEAWHELHASLQRLETQAKGFGMHEESHHLSRTTGVLKRPDSTEAKMRSSSLMGQSDGNVFQTLFSS</sequence>
<dbReference type="VEuPathDB" id="FungiDB:MFRU_012g01530"/>
<feature type="compositionally biased region" description="Polar residues" evidence="1">
    <location>
        <begin position="1"/>
        <end position="10"/>
    </location>
</feature>
<keyword evidence="3" id="KW-1185">Reference proteome</keyword>
<dbReference type="EMBL" id="VICG01000009">
    <property type="protein sequence ID" value="KAA8568613.1"/>
    <property type="molecule type" value="Genomic_DNA"/>
</dbReference>
<dbReference type="Proteomes" id="UP000322873">
    <property type="component" value="Unassembled WGS sequence"/>
</dbReference>
<gene>
    <name evidence="2" type="ORF">EYC84_007627</name>
</gene>